<dbReference type="RefSeq" id="XP_029218761.1">
    <property type="nucleotide sequence ID" value="XM_029365178.1"/>
</dbReference>
<keyword evidence="7" id="KW-0496">Mitochondrion</keyword>
<keyword evidence="11" id="KW-1185">Reference proteome</keyword>
<comment type="caution">
    <text evidence="10">The sequence shown here is derived from an EMBL/GenBank/DDBJ whole genome shotgun (WGS) entry which is preliminary data.</text>
</comment>
<evidence type="ECO:0000256" key="8">
    <source>
        <dbReference type="ARBA" id="ARBA00023136"/>
    </source>
</evidence>
<dbReference type="OrthoDB" id="6608471at2759"/>
<keyword evidence="8 9" id="KW-0472">Membrane</keyword>
<keyword evidence="6 9" id="KW-1133">Transmembrane helix</keyword>
<feature type="transmembrane region" description="Helical" evidence="9">
    <location>
        <begin position="302"/>
        <end position="323"/>
    </location>
</feature>
<name>A0A2A9MH71_BESBE</name>
<evidence type="ECO:0000256" key="2">
    <source>
        <dbReference type="ARBA" id="ARBA00005974"/>
    </source>
</evidence>
<dbReference type="AlphaFoldDB" id="A0A2A9MH71"/>
<keyword evidence="3" id="KW-0813">Transport</keyword>
<sequence length="358" mass="39099">MSSSSSLLSSTQPLASAAAATGASAADMNAPMRMSRHDTSTYWGRVFDFQERINPLFLLVGEEEARESERIASLAKQGKWKELRERGIDEKKLQEFVLIAQSTINASDGSLVHPFFRLAAFCPVNIPISGGMILSAPTFANSVFWQWINQTYNAGFNWANGNRSPTAHSEHVRNDIIKGYASAVFVSVGLAVCLNGWLARSRLQGVTRKILQAVVPYAAVASANFGNTLLMRGQEIKKGIPVYDADKMEVGVSKNAALQAVVQTAISRVVLPLPVLLLPYPIMSVFNALLPITRTNAFLKVGMELSVIFGCLCVGLPLAVGMFPEYGEMDVKDLEPELQKKLQARLGDIQKVYFNKGV</sequence>
<organism evidence="10 11">
    <name type="scientific">Besnoitia besnoiti</name>
    <name type="common">Apicomplexan protozoan</name>
    <dbReference type="NCBI Taxonomy" id="94643"/>
    <lineage>
        <taxon>Eukaryota</taxon>
        <taxon>Sar</taxon>
        <taxon>Alveolata</taxon>
        <taxon>Apicomplexa</taxon>
        <taxon>Conoidasida</taxon>
        <taxon>Coccidia</taxon>
        <taxon>Eucoccidiorida</taxon>
        <taxon>Eimeriorina</taxon>
        <taxon>Sarcocystidae</taxon>
        <taxon>Besnoitia</taxon>
    </lineage>
</organism>
<dbReference type="VEuPathDB" id="ToxoDB:BESB_067850"/>
<reference evidence="10 11" key="1">
    <citation type="submission" date="2017-09" db="EMBL/GenBank/DDBJ databases">
        <title>Genome sequencing of Besnoitia besnoiti strain Bb-Ger1.</title>
        <authorList>
            <person name="Schares G."/>
            <person name="Venepally P."/>
            <person name="Lorenzi H.A."/>
        </authorList>
    </citation>
    <scope>NUCLEOTIDE SEQUENCE [LARGE SCALE GENOMIC DNA]</scope>
    <source>
        <strain evidence="10 11">Bb-Ger1</strain>
    </source>
</reference>
<proteinExistence type="inferred from homology"/>
<evidence type="ECO:0000256" key="5">
    <source>
        <dbReference type="ARBA" id="ARBA00022970"/>
    </source>
</evidence>
<dbReference type="GO" id="GO:0006865">
    <property type="term" value="P:amino acid transport"/>
    <property type="evidence" value="ECO:0007669"/>
    <property type="project" value="UniProtKB-KW"/>
</dbReference>
<dbReference type="Proteomes" id="UP000224006">
    <property type="component" value="Chromosome VI"/>
</dbReference>
<dbReference type="GeneID" id="40311711"/>
<comment type="similarity">
    <text evidence="2">Belongs to the sideroflexin family.</text>
</comment>
<dbReference type="InterPro" id="IPR004686">
    <property type="entry name" value="Mtc"/>
</dbReference>
<evidence type="ECO:0000256" key="3">
    <source>
        <dbReference type="ARBA" id="ARBA00022448"/>
    </source>
</evidence>
<dbReference type="EMBL" id="NWUJ01000006">
    <property type="protein sequence ID" value="PFH34752.1"/>
    <property type="molecule type" value="Genomic_DNA"/>
</dbReference>
<dbReference type="STRING" id="94643.A0A2A9MH71"/>
<evidence type="ECO:0000256" key="1">
    <source>
        <dbReference type="ARBA" id="ARBA00004225"/>
    </source>
</evidence>
<dbReference type="PANTHER" id="PTHR11153">
    <property type="entry name" value="SIDEROFLEXIN"/>
    <property type="match status" value="1"/>
</dbReference>
<dbReference type="GO" id="GO:1990542">
    <property type="term" value="P:mitochondrial transmembrane transport"/>
    <property type="evidence" value="ECO:0007669"/>
    <property type="project" value="TreeGrafter"/>
</dbReference>
<dbReference type="GO" id="GO:0015075">
    <property type="term" value="F:monoatomic ion transmembrane transporter activity"/>
    <property type="evidence" value="ECO:0007669"/>
    <property type="project" value="InterPro"/>
</dbReference>
<evidence type="ECO:0000256" key="9">
    <source>
        <dbReference type="SAM" id="Phobius"/>
    </source>
</evidence>
<keyword evidence="5" id="KW-0029">Amino-acid transport</keyword>
<keyword evidence="4 9" id="KW-0812">Transmembrane</keyword>
<dbReference type="Pfam" id="PF03820">
    <property type="entry name" value="SFXNs"/>
    <property type="match status" value="1"/>
</dbReference>
<feature type="transmembrane region" description="Helical" evidence="9">
    <location>
        <begin position="269"/>
        <end position="290"/>
    </location>
</feature>
<dbReference type="KEGG" id="bbes:BESB_067850"/>
<comment type="subcellular location">
    <subcellularLocation>
        <location evidence="1">Mitochondrion membrane</location>
        <topology evidence="1">Multi-pass membrane protein</topology>
    </subcellularLocation>
</comment>
<protein>
    <submittedName>
        <fullName evidence="10">Tricarboxylate carrier protein</fullName>
    </submittedName>
</protein>
<evidence type="ECO:0000256" key="7">
    <source>
        <dbReference type="ARBA" id="ARBA00023128"/>
    </source>
</evidence>
<evidence type="ECO:0000256" key="4">
    <source>
        <dbReference type="ARBA" id="ARBA00022692"/>
    </source>
</evidence>
<gene>
    <name evidence="10" type="ORF">BESB_067850</name>
</gene>
<dbReference type="PANTHER" id="PTHR11153:SF6">
    <property type="entry name" value="SIDEROFLEXIN-5"/>
    <property type="match status" value="1"/>
</dbReference>
<feature type="transmembrane region" description="Helical" evidence="9">
    <location>
        <begin position="179"/>
        <end position="198"/>
    </location>
</feature>
<evidence type="ECO:0000313" key="11">
    <source>
        <dbReference type="Proteomes" id="UP000224006"/>
    </source>
</evidence>
<dbReference type="GO" id="GO:0005743">
    <property type="term" value="C:mitochondrial inner membrane"/>
    <property type="evidence" value="ECO:0007669"/>
    <property type="project" value="TreeGrafter"/>
</dbReference>
<accession>A0A2A9MH71</accession>
<evidence type="ECO:0000256" key="6">
    <source>
        <dbReference type="ARBA" id="ARBA00022989"/>
    </source>
</evidence>
<evidence type="ECO:0000313" key="10">
    <source>
        <dbReference type="EMBL" id="PFH34752.1"/>
    </source>
</evidence>